<evidence type="ECO:0000256" key="5">
    <source>
        <dbReference type="ARBA" id="ARBA00022840"/>
    </source>
</evidence>
<dbReference type="Gene3D" id="3.10.110.10">
    <property type="entry name" value="Ubiquitin Conjugating Enzyme"/>
    <property type="match status" value="1"/>
</dbReference>
<feature type="domain" description="UBC core" evidence="7">
    <location>
        <begin position="121"/>
        <end position="266"/>
    </location>
</feature>
<dbReference type="PROSITE" id="PS50127">
    <property type="entry name" value="UBC_2"/>
    <property type="match status" value="1"/>
</dbReference>
<proteinExistence type="predicted"/>
<dbReference type="InterPro" id="IPR016135">
    <property type="entry name" value="UBQ-conjugating_enzyme/RWD"/>
</dbReference>
<dbReference type="FunFam" id="3.10.110.10:FF:000060">
    <property type="entry name" value="Ubiquitin conjugating enzyme (UbcB)"/>
    <property type="match status" value="1"/>
</dbReference>
<reference evidence="9" key="1">
    <citation type="submission" date="2025-08" db="UniProtKB">
        <authorList>
            <consortium name="RefSeq"/>
        </authorList>
    </citation>
    <scope>IDENTIFICATION</scope>
    <source>
        <strain evidence="9">MV-25-SWS-2005</strain>
        <tissue evidence="9">Whole body</tissue>
    </source>
</reference>
<evidence type="ECO:0000259" key="7">
    <source>
        <dbReference type="PROSITE" id="PS50127"/>
    </source>
</evidence>
<evidence type="ECO:0000256" key="3">
    <source>
        <dbReference type="ARBA" id="ARBA00022741"/>
    </source>
</evidence>
<dbReference type="GO" id="GO:0061631">
    <property type="term" value="F:ubiquitin conjugating enzyme activity"/>
    <property type="evidence" value="ECO:0007669"/>
    <property type="project" value="UniProtKB-EC"/>
</dbReference>
<sequence length="268" mass="30325">MAPRRSPRVLAVPAATPLIRRAAFRRAVEVIPGRVRIKTTASQRRRTTTTARRRRAIQSAANQPPAEDPPVTNRRGINSRGTNRRRTNRLPVQDTAPIVTLLQNPDRQRGTGSQAEFGTKLGLRRLRIELARMTSNPTDGCTVELVDDCIYDWKAVILGPLGTPYEGGHFKLRLHFPQLYPARPPFLMFLTEVYHCNIRNGAICVDILYSAWSPALTVEKILLSIRSLLSDPNPENPMNGAAAELYKTDRAEYDYMARQWTRRFAQPE</sequence>
<evidence type="ECO:0000256" key="4">
    <source>
        <dbReference type="ARBA" id="ARBA00022786"/>
    </source>
</evidence>
<protein>
    <recommendedName>
        <fullName evidence="1">E2 ubiquitin-conjugating enzyme</fullName>
        <ecNumber evidence="1">2.3.2.23</ecNumber>
    </recommendedName>
</protein>
<gene>
    <name evidence="9" type="primary">LOC6900761</name>
</gene>
<dbReference type="SMART" id="SM00212">
    <property type="entry name" value="UBCc"/>
    <property type="match status" value="1"/>
</dbReference>
<dbReference type="PANTHER" id="PTHR24067">
    <property type="entry name" value="UBIQUITIN-CONJUGATING ENZYME E2"/>
    <property type="match status" value="1"/>
</dbReference>
<keyword evidence="8" id="KW-1185">Reference proteome</keyword>
<organism evidence="8 9">
    <name type="scientific">Drosophila pseudoobscura pseudoobscura</name>
    <name type="common">Fruit fly</name>
    <dbReference type="NCBI Taxonomy" id="46245"/>
    <lineage>
        <taxon>Eukaryota</taxon>
        <taxon>Metazoa</taxon>
        <taxon>Ecdysozoa</taxon>
        <taxon>Arthropoda</taxon>
        <taxon>Hexapoda</taxon>
        <taxon>Insecta</taxon>
        <taxon>Pterygota</taxon>
        <taxon>Neoptera</taxon>
        <taxon>Endopterygota</taxon>
        <taxon>Diptera</taxon>
        <taxon>Brachycera</taxon>
        <taxon>Muscomorpha</taxon>
        <taxon>Ephydroidea</taxon>
        <taxon>Drosophilidae</taxon>
        <taxon>Drosophila</taxon>
        <taxon>Sophophora</taxon>
    </lineage>
</organism>
<keyword evidence="3" id="KW-0547">Nucleotide-binding</keyword>
<evidence type="ECO:0000313" key="9">
    <source>
        <dbReference type="RefSeq" id="XP_002135120.2"/>
    </source>
</evidence>
<name>A0A6I8V0V0_DROPS</name>
<evidence type="ECO:0000256" key="1">
    <source>
        <dbReference type="ARBA" id="ARBA00012486"/>
    </source>
</evidence>
<dbReference type="RefSeq" id="XP_002135120.2">
    <property type="nucleotide sequence ID" value="XM_002135084.3"/>
</dbReference>
<dbReference type="AlphaFoldDB" id="A0A6I8V0V0"/>
<keyword evidence="2" id="KW-0808">Transferase</keyword>
<keyword evidence="4" id="KW-0833">Ubl conjugation pathway</keyword>
<dbReference type="Proteomes" id="UP000001819">
    <property type="component" value="Chromosome X"/>
</dbReference>
<dbReference type="SUPFAM" id="SSF54495">
    <property type="entry name" value="UBC-like"/>
    <property type="match status" value="1"/>
</dbReference>
<keyword evidence="5" id="KW-0067">ATP-binding</keyword>
<evidence type="ECO:0000256" key="6">
    <source>
        <dbReference type="SAM" id="MobiDB-lite"/>
    </source>
</evidence>
<dbReference type="KEGG" id="dpo:6900761"/>
<evidence type="ECO:0000256" key="2">
    <source>
        <dbReference type="ARBA" id="ARBA00022679"/>
    </source>
</evidence>
<feature type="region of interest" description="Disordered" evidence="6">
    <location>
        <begin position="39"/>
        <end position="94"/>
    </location>
</feature>
<feature type="compositionally biased region" description="Low complexity" evidence="6">
    <location>
        <begin position="72"/>
        <end position="81"/>
    </location>
</feature>
<dbReference type="InterPro" id="IPR050113">
    <property type="entry name" value="Ub_conjugating_enzyme"/>
</dbReference>
<dbReference type="EC" id="2.3.2.23" evidence="1"/>
<accession>A0A6I8V0V0</accession>
<dbReference type="GO" id="GO:0005524">
    <property type="term" value="F:ATP binding"/>
    <property type="evidence" value="ECO:0007669"/>
    <property type="project" value="UniProtKB-KW"/>
</dbReference>
<dbReference type="InterPro" id="IPR000608">
    <property type="entry name" value="UBC"/>
</dbReference>
<evidence type="ECO:0000313" key="8">
    <source>
        <dbReference type="Proteomes" id="UP000001819"/>
    </source>
</evidence>
<feature type="compositionally biased region" description="Basic residues" evidence="6">
    <location>
        <begin position="43"/>
        <end position="56"/>
    </location>
</feature>
<dbReference type="Pfam" id="PF00179">
    <property type="entry name" value="UQ_con"/>
    <property type="match status" value="1"/>
</dbReference>